<dbReference type="Proteomes" id="UP000266389">
    <property type="component" value="Unassembled WGS sequence"/>
</dbReference>
<evidence type="ECO:0000313" key="4">
    <source>
        <dbReference type="Proteomes" id="UP000266389"/>
    </source>
</evidence>
<proteinExistence type="inferred from homology"/>
<comment type="similarity">
    <text evidence="1">Belongs to the GroES chaperonin family.</text>
</comment>
<dbReference type="GO" id="GO:0044183">
    <property type="term" value="F:protein folding chaperone"/>
    <property type="evidence" value="ECO:0007669"/>
    <property type="project" value="InterPro"/>
</dbReference>
<dbReference type="GO" id="GO:0005524">
    <property type="term" value="F:ATP binding"/>
    <property type="evidence" value="ECO:0007669"/>
    <property type="project" value="InterPro"/>
</dbReference>
<comment type="caution">
    <text evidence="3">The sequence shown here is derived from an EMBL/GenBank/DDBJ whole genome shotgun (WGS) entry which is preliminary data.</text>
</comment>
<evidence type="ECO:0000256" key="2">
    <source>
        <dbReference type="ARBA" id="ARBA00023186"/>
    </source>
</evidence>
<dbReference type="SMART" id="SM00883">
    <property type="entry name" value="Cpn10"/>
    <property type="match status" value="1"/>
</dbReference>
<dbReference type="SUPFAM" id="SSF50129">
    <property type="entry name" value="GroES-like"/>
    <property type="match status" value="1"/>
</dbReference>
<dbReference type="Gene3D" id="2.30.33.40">
    <property type="entry name" value="GroES chaperonin"/>
    <property type="match status" value="1"/>
</dbReference>
<dbReference type="InterPro" id="IPR020818">
    <property type="entry name" value="Chaperonin_GroES"/>
</dbReference>
<evidence type="ECO:0000313" key="3">
    <source>
        <dbReference type="EMBL" id="RFM25094.1"/>
    </source>
</evidence>
<dbReference type="Pfam" id="PF00166">
    <property type="entry name" value="Cpn10"/>
    <property type="match status" value="1"/>
</dbReference>
<sequence>MQTATDKFIVIGDRVLIKPKTDERTRGGLYLPPSVHEKEKVQSGYVLKTGPGYAVAPPQDPDEPWKEAAKKPQYIPLQAMEGDLAIYLQNLSHEIEFEGEKYVIVPHSAILLLIREDFNND</sequence>
<gene>
    <name evidence="3" type="ORF">D0433_02665</name>
</gene>
<dbReference type="InterPro" id="IPR037124">
    <property type="entry name" value="Chaperonin_GroES_sf"/>
</dbReference>
<name>A0A395M580_9BACT</name>
<dbReference type="EMBL" id="PHFL01000010">
    <property type="protein sequence ID" value="RFM25094.1"/>
    <property type="molecule type" value="Genomic_DNA"/>
</dbReference>
<keyword evidence="2" id="KW-0143">Chaperone</keyword>
<reference evidence="3 4" key="1">
    <citation type="journal article" date="2011" name="ISME J.">
        <title>Community ecology of hot spring cyanobacterial mats: predominant populations and their functional potential.</title>
        <authorList>
            <person name="Klatt C.G."/>
            <person name="Wood J.M."/>
            <person name="Rusch D.B."/>
            <person name="Bateson M.M."/>
            <person name="Hamamura N."/>
            <person name="Heidelberg J.F."/>
            <person name="Grossman A.R."/>
            <person name="Bhaya D."/>
            <person name="Cohan F.M."/>
            <person name="Kuhl M."/>
            <person name="Bryant D.A."/>
            <person name="Ward D.M."/>
        </authorList>
    </citation>
    <scope>NUCLEOTIDE SEQUENCE [LARGE SCALE GENOMIC DNA]</scope>
    <source>
        <strain evidence="3">OS</strain>
    </source>
</reference>
<dbReference type="CDD" id="cd00320">
    <property type="entry name" value="cpn10"/>
    <property type="match status" value="1"/>
</dbReference>
<dbReference type="InterPro" id="IPR011032">
    <property type="entry name" value="GroES-like_sf"/>
</dbReference>
<accession>A0A395M580</accession>
<dbReference type="AlphaFoldDB" id="A0A395M580"/>
<evidence type="ECO:0000256" key="1">
    <source>
        <dbReference type="ARBA" id="ARBA00006975"/>
    </source>
</evidence>
<organism evidence="3 4">
    <name type="scientific">Candidatus Thermochlorobacter aerophilus</name>
    <dbReference type="NCBI Taxonomy" id="1868324"/>
    <lineage>
        <taxon>Bacteria</taxon>
        <taxon>Pseudomonadati</taxon>
        <taxon>Chlorobiota</taxon>
        <taxon>Chlorobiia</taxon>
        <taxon>Chlorobiales</taxon>
        <taxon>Candidatus Thermochlorobacteriaceae</taxon>
        <taxon>Candidatus Thermochlorobacter</taxon>
    </lineage>
</organism>
<protein>
    <submittedName>
        <fullName evidence="3">Co-chaperone GroES</fullName>
    </submittedName>
</protein>